<dbReference type="GO" id="GO:0032259">
    <property type="term" value="P:methylation"/>
    <property type="evidence" value="ECO:0007669"/>
    <property type="project" value="UniProtKB-KW"/>
</dbReference>
<feature type="domain" description="2Fe-2S ferredoxin-type" evidence="7">
    <location>
        <begin position="234"/>
        <end position="319"/>
    </location>
</feature>
<dbReference type="InterPro" id="IPR012675">
    <property type="entry name" value="Beta-grasp_dom_sf"/>
</dbReference>
<dbReference type="Proteomes" id="UP000253628">
    <property type="component" value="Unassembled WGS sequence"/>
</dbReference>
<dbReference type="PANTHER" id="PTHR47354:SF1">
    <property type="entry name" value="CARNITINE MONOOXYGENASE REDUCTASE SUBUNIT"/>
    <property type="match status" value="1"/>
</dbReference>
<dbReference type="PRINTS" id="PR00409">
    <property type="entry name" value="PHDIOXRDTASE"/>
</dbReference>
<evidence type="ECO:0000313" key="10">
    <source>
        <dbReference type="Proteomes" id="UP000253628"/>
    </source>
</evidence>
<comment type="caution">
    <text evidence="9">The sequence shown here is derived from an EMBL/GenBank/DDBJ whole genome shotgun (WGS) entry which is preliminary data.</text>
</comment>
<dbReference type="RefSeq" id="WP_113934527.1">
    <property type="nucleotide sequence ID" value="NZ_JACCEU010000006.1"/>
</dbReference>
<dbReference type="PROSITE" id="PS51085">
    <property type="entry name" value="2FE2S_FER_2"/>
    <property type="match status" value="1"/>
</dbReference>
<dbReference type="PROSITE" id="PS00197">
    <property type="entry name" value="2FE2S_FER_1"/>
    <property type="match status" value="1"/>
</dbReference>
<keyword evidence="10" id="KW-1185">Reference proteome</keyword>
<dbReference type="CDD" id="cd06185">
    <property type="entry name" value="PDR_like"/>
    <property type="match status" value="1"/>
</dbReference>
<dbReference type="InterPro" id="IPR039261">
    <property type="entry name" value="FNR_nucleotide-bd"/>
</dbReference>
<evidence type="ECO:0000256" key="6">
    <source>
        <dbReference type="ARBA" id="ARBA00023014"/>
    </source>
</evidence>
<keyword evidence="2" id="KW-0001">2Fe-2S</keyword>
<gene>
    <name evidence="9" type="ORF">DFR37_11231</name>
</gene>
<dbReference type="InterPro" id="IPR017938">
    <property type="entry name" value="Riboflavin_synthase-like_b-brl"/>
</dbReference>
<dbReference type="EMBL" id="QNRQ01000012">
    <property type="protein sequence ID" value="RBP36452.1"/>
    <property type="molecule type" value="Genomic_DNA"/>
</dbReference>
<sequence length="319" mass="34626">MRQLSVKVVNKVQEAEEIVSLELASADGQALPAFSAGSHIDVQVRPDGLIRQYSLLNDPSEQDRYMIGVLRDPASRGGSVAVHDNINVGDVLNISEPRNHFGLVPAKRTVLLAGGIGVTPILCMARRLSKVGSGFEMHYCTRSLERTAFHAAITKSPFADKVHFHFDNGADDQKLNLDSIIPTPDADTHIYVCGPTGFIDYVLGTAKKLGWPDAQVHREYFGAVEQDTSGDFAFEVKIASTGQVFAVPADTPITKVLDDNGVFVPVSCEEGVCGTCLTRVLEGTPDHRDLYLTDSEHAANDQFTPCCSRSKTPMLVLDI</sequence>
<dbReference type="AlphaFoldDB" id="A0A366H3B7"/>
<evidence type="ECO:0000259" key="8">
    <source>
        <dbReference type="PROSITE" id="PS51384"/>
    </source>
</evidence>
<dbReference type="Gene3D" id="3.40.50.80">
    <property type="entry name" value="Nucleotide-binding domain of ferredoxin-NADP reductase (FNR) module"/>
    <property type="match status" value="1"/>
</dbReference>
<keyword evidence="1" id="KW-0285">Flavoprotein</keyword>
<dbReference type="InterPro" id="IPR036010">
    <property type="entry name" value="2Fe-2S_ferredoxin-like_sf"/>
</dbReference>
<dbReference type="Gene3D" id="2.40.30.10">
    <property type="entry name" value="Translation factors"/>
    <property type="match status" value="1"/>
</dbReference>
<keyword evidence="6" id="KW-0411">Iron-sulfur</keyword>
<dbReference type="InterPro" id="IPR001041">
    <property type="entry name" value="2Fe-2S_ferredoxin-type"/>
</dbReference>
<proteinExistence type="predicted"/>
<protein>
    <submittedName>
        <fullName evidence="9">Vanillate O-demethylase ferredoxin subunit</fullName>
    </submittedName>
</protein>
<dbReference type="GO" id="GO:0008168">
    <property type="term" value="F:methyltransferase activity"/>
    <property type="evidence" value="ECO:0007669"/>
    <property type="project" value="UniProtKB-KW"/>
</dbReference>
<dbReference type="PROSITE" id="PS51384">
    <property type="entry name" value="FAD_FR"/>
    <property type="match status" value="1"/>
</dbReference>
<organism evidence="9 10">
    <name type="scientific">Eoetvoesiella caeni</name>
    <dbReference type="NCBI Taxonomy" id="645616"/>
    <lineage>
        <taxon>Bacteria</taxon>
        <taxon>Pseudomonadati</taxon>
        <taxon>Pseudomonadota</taxon>
        <taxon>Betaproteobacteria</taxon>
        <taxon>Burkholderiales</taxon>
        <taxon>Alcaligenaceae</taxon>
        <taxon>Eoetvoesiella</taxon>
    </lineage>
</organism>
<dbReference type="SUPFAM" id="SSF52343">
    <property type="entry name" value="Ferredoxin reductase-like, C-terminal NADP-linked domain"/>
    <property type="match status" value="1"/>
</dbReference>
<dbReference type="PANTHER" id="PTHR47354">
    <property type="entry name" value="NADH OXIDOREDUCTASE HCR"/>
    <property type="match status" value="1"/>
</dbReference>
<evidence type="ECO:0000256" key="5">
    <source>
        <dbReference type="ARBA" id="ARBA00023004"/>
    </source>
</evidence>
<reference evidence="9 10" key="1">
    <citation type="submission" date="2018-06" db="EMBL/GenBank/DDBJ databases">
        <title>Genomic Encyclopedia of Type Strains, Phase IV (KMG-IV): sequencing the most valuable type-strain genomes for metagenomic binning, comparative biology and taxonomic classification.</title>
        <authorList>
            <person name="Goeker M."/>
        </authorList>
    </citation>
    <scope>NUCLEOTIDE SEQUENCE [LARGE SCALE GENOMIC DNA]</scope>
    <source>
        <strain evidence="9 10">DSM 25520</strain>
    </source>
</reference>
<dbReference type="InterPro" id="IPR050415">
    <property type="entry name" value="MRET"/>
</dbReference>
<dbReference type="Gene3D" id="3.10.20.30">
    <property type="match status" value="1"/>
</dbReference>
<dbReference type="InterPro" id="IPR017927">
    <property type="entry name" value="FAD-bd_FR_type"/>
</dbReference>
<evidence type="ECO:0000313" key="9">
    <source>
        <dbReference type="EMBL" id="RBP36452.1"/>
    </source>
</evidence>
<keyword evidence="5" id="KW-0408">Iron</keyword>
<keyword evidence="9" id="KW-0808">Transferase</keyword>
<dbReference type="GO" id="GO:0051537">
    <property type="term" value="F:2 iron, 2 sulfur cluster binding"/>
    <property type="evidence" value="ECO:0007669"/>
    <property type="project" value="UniProtKB-KW"/>
</dbReference>
<evidence type="ECO:0000256" key="2">
    <source>
        <dbReference type="ARBA" id="ARBA00022714"/>
    </source>
</evidence>
<dbReference type="OrthoDB" id="544091at2"/>
<feature type="domain" description="FAD-binding FR-type" evidence="8">
    <location>
        <begin position="1"/>
        <end position="104"/>
    </location>
</feature>
<dbReference type="GO" id="GO:0046872">
    <property type="term" value="F:metal ion binding"/>
    <property type="evidence" value="ECO:0007669"/>
    <property type="project" value="UniProtKB-KW"/>
</dbReference>
<evidence type="ECO:0000259" key="7">
    <source>
        <dbReference type="PROSITE" id="PS51085"/>
    </source>
</evidence>
<keyword evidence="9" id="KW-0489">Methyltransferase</keyword>
<dbReference type="InterPro" id="IPR006058">
    <property type="entry name" value="2Fe2S_fd_BS"/>
</dbReference>
<evidence type="ECO:0000256" key="4">
    <source>
        <dbReference type="ARBA" id="ARBA00023002"/>
    </source>
</evidence>
<dbReference type="CDD" id="cd00207">
    <property type="entry name" value="fer2"/>
    <property type="match status" value="1"/>
</dbReference>
<keyword evidence="3" id="KW-0479">Metal-binding</keyword>
<name>A0A366H3B7_9BURK</name>
<accession>A0A366H3B7</accession>
<dbReference type="GO" id="GO:0016491">
    <property type="term" value="F:oxidoreductase activity"/>
    <property type="evidence" value="ECO:0007669"/>
    <property type="project" value="UniProtKB-KW"/>
</dbReference>
<dbReference type="SUPFAM" id="SSF63380">
    <property type="entry name" value="Riboflavin synthase domain-like"/>
    <property type="match status" value="1"/>
</dbReference>
<evidence type="ECO:0000256" key="1">
    <source>
        <dbReference type="ARBA" id="ARBA00022630"/>
    </source>
</evidence>
<keyword evidence="4" id="KW-0560">Oxidoreductase</keyword>
<evidence type="ECO:0000256" key="3">
    <source>
        <dbReference type="ARBA" id="ARBA00022723"/>
    </source>
</evidence>
<dbReference type="SUPFAM" id="SSF54292">
    <property type="entry name" value="2Fe-2S ferredoxin-like"/>
    <property type="match status" value="1"/>
</dbReference>
<dbReference type="Pfam" id="PF00111">
    <property type="entry name" value="Fer2"/>
    <property type="match status" value="1"/>
</dbReference>